<evidence type="ECO:0000256" key="2">
    <source>
        <dbReference type="ARBA" id="ARBA00022649"/>
    </source>
</evidence>
<evidence type="ECO:0000256" key="1">
    <source>
        <dbReference type="ARBA" id="ARBA00007521"/>
    </source>
</evidence>
<dbReference type="InterPro" id="IPR003477">
    <property type="entry name" value="PemK-like"/>
</dbReference>
<evidence type="ECO:0000313" key="5">
    <source>
        <dbReference type="Proteomes" id="UP000269289"/>
    </source>
</evidence>
<gene>
    <name evidence="4" type="ORF">EBM89_15560</name>
</gene>
<proteinExistence type="inferred from homology"/>
<name>A0A3M2J3N6_9CELL</name>
<evidence type="ECO:0000256" key="3">
    <source>
        <dbReference type="SAM" id="Phobius"/>
    </source>
</evidence>
<protein>
    <recommendedName>
        <fullName evidence="6">Type II toxin-antitoxin system PemK/MazF family toxin</fullName>
    </recommendedName>
</protein>
<organism evidence="4 5">
    <name type="scientific">Cellulomonas triticagri</name>
    <dbReference type="NCBI Taxonomy" id="2483352"/>
    <lineage>
        <taxon>Bacteria</taxon>
        <taxon>Bacillati</taxon>
        <taxon>Actinomycetota</taxon>
        <taxon>Actinomycetes</taxon>
        <taxon>Micrococcales</taxon>
        <taxon>Cellulomonadaceae</taxon>
        <taxon>Cellulomonas</taxon>
    </lineage>
</organism>
<keyword evidence="3" id="KW-0812">Transmembrane</keyword>
<reference evidence="4 5" key="1">
    <citation type="submission" date="2018-10" db="EMBL/GenBank/DDBJ databases">
        <title>Isolation, diversity and antifungal activity of actinobacteria from wheat.</title>
        <authorList>
            <person name="Han C."/>
        </authorList>
    </citation>
    <scope>NUCLEOTIDE SEQUENCE [LARGE SCALE GENOMIC DNA]</scope>
    <source>
        <strain evidence="4 5">NEAU-YY56</strain>
    </source>
</reference>
<dbReference type="Gene3D" id="2.30.30.110">
    <property type="match status" value="1"/>
</dbReference>
<dbReference type="AlphaFoldDB" id="A0A3M2J3N6"/>
<comment type="caution">
    <text evidence="4">The sequence shown here is derived from an EMBL/GenBank/DDBJ whole genome shotgun (WGS) entry which is preliminary data.</text>
</comment>
<evidence type="ECO:0008006" key="6">
    <source>
        <dbReference type="Google" id="ProtNLM"/>
    </source>
</evidence>
<evidence type="ECO:0000313" key="4">
    <source>
        <dbReference type="EMBL" id="RMI06676.1"/>
    </source>
</evidence>
<dbReference type="Proteomes" id="UP000269289">
    <property type="component" value="Unassembled WGS sequence"/>
</dbReference>
<dbReference type="Pfam" id="PF02452">
    <property type="entry name" value="PemK_toxin"/>
    <property type="match status" value="1"/>
</dbReference>
<dbReference type="InterPro" id="IPR011067">
    <property type="entry name" value="Plasmid_toxin/cell-grow_inhib"/>
</dbReference>
<comment type="similarity">
    <text evidence="1">Belongs to the PemK/MazF family.</text>
</comment>
<dbReference type="SUPFAM" id="SSF50118">
    <property type="entry name" value="Cell growth inhibitor/plasmid maintenance toxic component"/>
    <property type="match status" value="1"/>
</dbReference>
<feature type="transmembrane region" description="Helical" evidence="3">
    <location>
        <begin position="20"/>
        <end position="36"/>
    </location>
</feature>
<keyword evidence="2" id="KW-1277">Toxin-antitoxin system</keyword>
<keyword evidence="3" id="KW-1133">Transmembrane helix</keyword>
<dbReference type="RefSeq" id="WP_122150509.1">
    <property type="nucleotide sequence ID" value="NZ_RFFI01000099.1"/>
</dbReference>
<keyword evidence="3" id="KW-0472">Membrane</keyword>
<keyword evidence="5" id="KW-1185">Reference proteome</keyword>
<dbReference type="EMBL" id="RFFI01000099">
    <property type="protein sequence ID" value="RMI06676.1"/>
    <property type="molecule type" value="Genomic_DNA"/>
</dbReference>
<accession>A0A3M2J3N6</accession>
<dbReference type="GO" id="GO:0003677">
    <property type="term" value="F:DNA binding"/>
    <property type="evidence" value="ECO:0007669"/>
    <property type="project" value="InterPro"/>
</dbReference>
<dbReference type="OrthoDB" id="3295034at2"/>
<sequence length="142" mass="15875">MPDLPLPAALSDLVADRPWLLLLVVAAVVLLLRLLGRAGGGPVRRGQVWFAMVPFRDGTGAKDRPVVVLSVGRRTCEVARMTSQDRSARRDHARVPEVLPGLDAPSWADLRPVTLRRSALRRHLGDVDRSWLAWYREQSARR</sequence>